<reference evidence="2" key="1">
    <citation type="journal article" date="2012" name="Mol. Plant Microbe Interact.">
        <title>A highly conserved effector in Fusarium oxysporum is required for full virulence on Arabidopsis.</title>
        <authorList>
            <person name="Thatcher L.F."/>
            <person name="Gardiner D.M."/>
            <person name="Kazan K."/>
            <person name="Manners J."/>
        </authorList>
    </citation>
    <scope>NUCLEOTIDE SEQUENCE [LARGE SCALE GENOMIC DNA]</scope>
    <source>
        <strain evidence="2">Fo5176</strain>
    </source>
</reference>
<organism evidence="1 2">
    <name type="scientific">Fusarium oxysporum (strain Fo5176)</name>
    <name type="common">Fusarium vascular wilt</name>
    <dbReference type="NCBI Taxonomy" id="660025"/>
    <lineage>
        <taxon>Eukaryota</taxon>
        <taxon>Fungi</taxon>
        <taxon>Dikarya</taxon>
        <taxon>Ascomycota</taxon>
        <taxon>Pezizomycotina</taxon>
        <taxon>Sordariomycetes</taxon>
        <taxon>Hypocreomycetidae</taxon>
        <taxon>Hypocreales</taxon>
        <taxon>Nectriaceae</taxon>
        <taxon>Fusarium</taxon>
        <taxon>Fusarium oxysporum species complex</taxon>
    </lineage>
</organism>
<proteinExistence type="predicted"/>
<dbReference type="EnsemblFungi" id="FOXG_03504T0">
    <property type="protein sequence ID" value="FOXG_03504P0"/>
    <property type="gene ID" value="FOXG_03504"/>
</dbReference>
<dbReference type="VEuPathDB" id="FungiDB:FOXG_03504"/>
<evidence type="ECO:0000313" key="1">
    <source>
        <dbReference type="EnsemblFungi" id="FOXG_03504P0"/>
    </source>
</evidence>
<name>A0A0D2XHV6_FUSOF</name>
<reference evidence="1" key="2">
    <citation type="submission" date="2025-08" db="UniProtKB">
        <authorList>
            <consortium name="EnsemblFungi"/>
        </authorList>
    </citation>
    <scope>IDENTIFICATION</scope>
    <source>
        <strain evidence="1">4287 / CBS 123668 / FGSC 9935 / NRRL 34936</strain>
    </source>
</reference>
<accession>A0A0D2XHV6</accession>
<gene>
    <name evidence="1" type="primary">28945624</name>
</gene>
<protein>
    <submittedName>
        <fullName evidence="1">Uncharacterized protein</fullName>
    </submittedName>
</protein>
<sequence length="100" mass="11454">MGWRSKKLERPFKGAAVEHMYAVRKILSRLMVVWSAGLVSCNSQDDRRSWVLQGLWCILTATLQVAAERLGSNWRILSRLECISHVKLASRLCRPTRRGS</sequence>
<dbReference type="Proteomes" id="UP000002489">
    <property type="component" value="Unassembled WGS sequence"/>
</dbReference>
<evidence type="ECO:0000313" key="2">
    <source>
        <dbReference type="Proteomes" id="UP000002489"/>
    </source>
</evidence>
<dbReference type="AlphaFoldDB" id="A0A0D2XHV6"/>